<evidence type="ECO:0000313" key="6">
    <source>
        <dbReference type="EMBL" id="WEK53433.1"/>
    </source>
</evidence>
<dbReference type="SUPFAM" id="SSF52540">
    <property type="entry name" value="P-loop containing nucleoside triphosphate hydrolases"/>
    <property type="match status" value="1"/>
</dbReference>
<dbReference type="InterPro" id="IPR017871">
    <property type="entry name" value="ABC_transporter-like_CS"/>
</dbReference>
<name>A0AA95EY21_9BACL</name>
<dbReference type="InterPro" id="IPR050153">
    <property type="entry name" value="Metal_Ion_Import_ABC"/>
</dbReference>
<proteinExistence type="inferred from homology"/>
<reference evidence="6" key="1">
    <citation type="submission" date="2023-03" db="EMBL/GenBank/DDBJ databases">
        <title>Andean soil-derived lignocellulolytic bacterial consortium as a source of novel taxa and putative plastic-active enzymes.</title>
        <authorList>
            <person name="Diaz-Garcia L."/>
            <person name="Chuvochina M."/>
            <person name="Feuerriegel G."/>
            <person name="Bunk B."/>
            <person name="Sproer C."/>
            <person name="Streit W.R."/>
            <person name="Rodriguez L.M."/>
            <person name="Overmann J."/>
            <person name="Jimenez D.J."/>
        </authorList>
    </citation>
    <scope>NUCLEOTIDE SEQUENCE</scope>
    <source>
        <strain evidence="6">MAG 2441</strain>
    </source>
</reference>
<evidence type="ECO:0000313" key="7">
    <source>
        <dbReference type="Proteomes" id="UP001178662"/>
    </source>
</evidence>
<dbReference type="SMART" id="SM00382">
    <property type="entry name" value="AAA"/>
    <property type="match status" value="1"/>
</dbReference>
<dbReference type="GO" id="GO:0016887">
    <property type="term" value="F:ATP hydrolysis activity"/>
    <property type="evidence" value="ECO:0007669"/>
    <property type="project" value="InterPro"/>
</dbReference>
<dbReference type="PANTHER" id="PTHR42734">
    <property type="entry name" value="METAL TRANSPORT SYSTEM ATP-BINDING PROTEIN TM_0124-RELATED"/>
    <property type="match status" value="1"/>
</dbReference>
<dbReference type="Pfam" id="PF00005">
    <property type="entry name" value="ABC_tran"/>
    <property type="match status" value="1"/>
</dbReference>
<dbReference type="CDD" id="cd03235">
    <property type="entry name" value="ABC_Metallic_Cations"/>
    <property type="match status" value="1"/>
</dbReference>
<organism evidence="6 7">
    <name type="scientific">Candidatus Cohnella colombiensis</name>
    <dbReference type="NCBI Taxonomy" id="3121368"/>
    <lineage>
        <taxon>Bacteria</taxon>
        <taxon>Bacillati</taxon>
        <taxon>Bacillota</taxon>
        <taxon>Bacilli</taxon>
        <taxon>Bacillales</taxon>
        <taxon>Paenibacillaceae</taxon>
        <taxon>Cohnella</taxon>
    </lineage>
</organism>
<dbReference type="InterPro" id="IPR003439">
    <property type="entry name" value="ABC_transporter-like_ATP-bd"/>
</dbReference>
<sequence>MSVIKRGISPISVEGLTVAYHKKPVVRNVSFEVNEGELIGIIGPNGAGKSTLIKSILGLQPKLAGEVNVYGKSYKLQRRLVGYVPQRESVDWDFPTNVLDVVMMGRYGHLGLFRRPGKRERAISMDCLEKVGMGDFANRQISQLSGGQQQRVFLARALAQDATLYFMDEPFAGVDAATEKAIITLLGELKRQGKTVLVVHHDLATVQEYFDSVMLLNVDLIAFGPTATTFTEENLQQAYGGRLAFVTKSSHQETATAAEIGV</sequence>
<protein>
    <submittedName>
        <fullName evidence="6">Metal ABC transporter ATP-binding protein</fullName>
    </submittedName>
</protein>
<dbReference type="Proteomes" id="UP001178662">
    <property type="component" value="Chromosome"/>
</dbReference>
<keyword evidence="4 6" id="KW-0067">ATP-binding</keyword>
<dbReference type="AlphaFoldDB" id="A0AA95EY21"/>
<dbReference type="PANTHER" id="PTHR42734:SF5">
    <property type="entry name" value="IRON TRANSPORT SYSTEM ATP-BINDING PROTEIN HI_0361-RELATED"/>
    <property type="match status" value="1"/>
</dbReference>
<dbReference type="GO" id="GO:0005524">
    <property type="term" value="F:ATP binding"/>
    <property type="evidence" value="ECO:0007669"/>
    <property type="project" value="UniProtKB-KW"/>
</dbReference>
<keyword evidence="2" id="KW-0813">Transport</keyword>
<dbReference type="PROSITE" id="PS50893">
    <property type="entry name" value="ABC_TRANSPORTER_2"/>
    <property type="match status" value="1"/>
</dbReference>
<evidence type="ECO:0000256" key="3">
    <source>
        <dbReference type="ARBA" id="ARBA00022741"/>
    </source>
</evidence>
<dbReference type="InterPro" id="IPR003593">
    <property type="entry name" value="AAA+_ATPase"/>
</dbReference>
<dbReference type="Gene3D" id="3.40.50.300">
    <property type="entry name" value="P-loop containing nucleotide triphosphate hydrolases"/>
    <property type="match status" value="1"/>
</dbReference>
<evidence type="ECO:0000256" key="1">
    <source>
        <dbReference type="ARBA" id="ARBA00005417"/>
    </source>
</evidence>
<evidence type="ECO:0000256" key="4">
    <source>
        <dbReference type="ARBA" id="ARBA00022840"/>
    </source>
</evidence>
<dbReference type="PROSITE" id="PS00211">
    <property type="entry name" value="ABC_TRANSPORTER_1"/>
    <property type="match status" value="1"/>
</dbReference>
<evidence type="ECO:0000259" key="5">
    <source>
        <dbReference type="PROSITE" id="PS50893"/>
    </source>
</evidence>
<feature type="domain" description="ABC transporter" evidence="5">
    <location>
        <begin position="11"/>
        <end position="243"/>
    </location>
</feature>
<dbReference type="FunFam" id="3.40.50.300:FF:000134">
    <property type="entry name" value="Iron-enterobactin ABC transporter ATP-binding protein"/>
    <property type="match status" value="1"/>
</dbReference>
<accession>A0AA95EY21</accession>
<gene>
    <name evidence="6" type="ORF">P0Y55_12670</name>
</gene>
<evidence type="ECO:0000256" key="2">
    <source>
        <dbReference type="ARBA" id="ARBA00022448"/>
    </source>
</evidence>
<dbReference type="EMBL" id="CP119317">
    <property type="protein sequence ID" value="WEK53433.1"/>
    <property type="molecule type" value="Genomic_DNA"/>
</dbReference>
<keyword evidence="7" id="KW-1185">Reference proteome</keyword>
<keyword evidence="3" id="KW-0547">Nucleotide-binding</keyword>
<dbReference type="InterPro" id="IPR027417">
    <property type="entry name" value="P-loop_NTPase"/>
</dbReference>
<comment type="similarity">
    <text evidence="1">Belongs to the ABC transporter superfamily.</text>
</comment>